<evidence type="ECO:0000313" key="1">
    <source>
        <dbReference type="EMBL" id="KAH3871609.1"/>
    </source>
</evidence>
<accession>A0A9D4M883</accession>
<dbReference type="EMBL" id="JAIWYP010000002">
    <property type="protein sequence ID" value="KAH3871609.1"/>
    <property type="molecule type" value="Genomic_DNA"/>
</dbReference>
<keyword evidence="2" id="KW-1185">Reference proteome</keyword>
<protein>
    <submittedName>
        <fullName evidence="1">Uncharacterized protein</fullName>
    </submittedName>
</protein>
<gene>
    <name evidence="1" type="ORF">DPMN_034816</name>
</gene>
<evidence type="ECO:0000313" key="2">
    <source>
        <dbReference type="Proteomes" id="UP000828390"/>
    </source>
</evidence>
<reference evidence="1" key="1">
    <citation type="journal article" date="2019" name="bioRxiv">
        <title>The Genome of the Zebra Mussel, Dreissena polymorpha: A Resource for Invasive Species Research.</title>
        <authorList>
            <person name="McCartney M.A."/>
            <person name="Auch B."/>
            <person name="Kono T."/>
            <person name="Mallez S."/>
            <person name="Zhang Y."/>
            <person name="Obille A."/>
            <person name="Becker A."/>
            <person name="Abrahante J.E."/>
            <person name="Garbe J."/>
            <person name="Badalamenti J.P."/>
            <person name="Herman A."/>
            <person name="Mangelson H."/>
            <person name="Liachko I."/>
            <person name="Sullivan S."/>
            <person name="Sone E.D."/>
            <person name="Koren S."/>
            <person name="Silverstein K.A.T."/>
            <person name="Beckman K.B."/>
            <person name="Gohl D.M."/>
        </authorList>
    </citation>
    <scope>NUCLEOTIDE SEQUENCE</scope>
    <source>
        <strain evidence="1">Duluth1</strain>
        <tissue evidence="1">Whole animal</tissue>
    </source>
</reference>
<sequence>MWCVSSVSTCSHVFGLTGGLRVVLGSGLGFYTLASPASTQADPSQPKSTQVNRIRQHIELNPSQPKSTQVNLSQPKLNQVNPMIKDIQKIEYLIKRLRKAPGKSTDNSDDMHGEAIYYIQQ</sequence>
<proteinExistence type="predicted"/>
<name>A0A9D4M883_DREPO</name>
<dbReference type="AlphaFoldDB" id="A0A9D4M883"/>
<dbReference type="Proteomes" id="UP000828390">
    <property type="component" value="Unassembled WGS sequence"/>
</dbReference>
<reference evidence="1" key="2">
    <citation type="submission" date="2020-11" db="EMBL/GenBank/DDBJ databases">
        <authorList>
            <person name="McCartney M.A."/>
            <person name="Auch B."/>
            <person name="Kono T."/>
            <person name="Mallez S."/>
            <person name="Becker A."/>
            <person name="Gohl D.M."/>
            <person name="Silverstein K.A.T."/>
            <person name="Koren S."/>
            <person name="Bechman K.B."/>
            <person name="Herman A."/>
            <person name="Abrahante J.E."/>
            <person name="Garbe J."/>
        </authorList>
    </citation>
    <scope>NUCLEOTIDE SEQUENCE</scope>
    <source>
        <strain evidence="1">Duluth1</strain>
        <tissue evidence="1">Whole animal</tissue>
    </source>
</reference>
<organism evidence="1 2">
    <name type="scientific">Dreissena polymorpha</name>
    <name type="common">Zebra mussel</name>
    <name type="synonym">Mytilus polymorpha</name>
    <dbReference type="NCBI Taxonomy" id="45954"/>
    <lineage>
        <taxon>Eukaryota</taxon>
        <taxon>Metazoa</taxon>
        <taxon>Spiralia</taxon>
        <taxon>Lophotrochozoa</taxon>
        <taxon>Mollusca</taxon>
        <taxon>Bivalvia</taxon>
        <taxon>Autobranchia</taxon>
        <taxon>Heteroconchia</taxon>
        <taxon>Euheterodonta</taxon>
        <taxon>Imparidentia</taxon>
        <taxon>Neoheterodontei</taxon>
        <taxon>Myida</taxon>
        <taxon>Dreissenoidea</taxon>
        <taxon>Dreissenidae</taxon>
        <taxon>Dreissena</taxon>
    </lineage>
</organism>
<comment type="caution">
    <text evidence="1">The sequence shown here is derived from an EMBL/GenBank/DDBJ whole genome shotgun (WGS) entry which is preliminary data.</text>
</comment>